<protein>
    <submittedName>
        <fullName evidence="2">Uncharacterized protein</fullName>
    </submittedName>
</protein>
<gene>
    <name evidence="2" type="ORF">S01H4_28329</name>
</gene>
<name>X1ANQ7_9ZZZZ</name>
<evidence type="ECO:0000313" key="2">
    <source>
        <dbReference type="EMBL" id="GAG84339.1"/>
    </source>
</evidence>
<keyword evidence="1" id="KW-1133">Transmembrane helix</keyword>
<accession>X1ANQ7</accession>
<sequence>MYDSSDLEVKTVTISAGGSLSAALDKRYFTYMAILLPSTWTTASITFAGIIFSPSFLSHYQKI</sequence>
<keyword evidence="1" id="KW-0472">Membrane</keyword>
<proteinExistence type="predicted"/>
<dbReference type="EMBL" id="BART01014059">
    <property type="protein sequence ID" value="GAG84339.1"/>
    <property type="molecule type" value="Genomic_DNA"/>
</dbReference>
<feature type="transmembrane region" description="Helical" evidence="1">
    <location>
        <begin position="28"/>
        <end position="52"/>
    </location>
</feature>
<reference evidence="2" key="1">
    <citation type="journal article" date="2014" name="Front. Microbiol.">
        <title>High frequency of phylogenetically diverse reductive dehalogenase-homologous genes in deep subseafloor sedimentary metagenomes.</title>
        <authorList>
            <person name="Kawai M."/>
            <person name="Futagami T."/>
            <person name="Toyoda A."/>
            <person name="Takaki Y."/>
            <person name="Nishi S."/>
            <person name="Hori S."/>
            <person name="Arai W."/>
            <person name="Tsubouchi T."/>
            <person name="Morono Y."/>
            <person name="Uchiyama I."/>
            <person name="Ito T."/>
            <person name="Fujiyama A."/>
            <person name="Inagaki F."/>
            <person name="Takami H."/>
        </authorList>
    </citation>
    <scope>NUCLEOTIDE SEQUENCE</scope>
    <source>
        <strain evidence="2">Expedition CK06-06</strain>
    </source>
</reference>
<dbReference type="AlphaFoldDB" id="X1ANQ7"/>
<evidence type="ECO:0000256" key="1">
    <source>
        <dbReference type="SAM" id="Phobius"/>
    </source>
</evidence>
<comment type="caution">
    <text evidence="2">The sequence shown here is derived from an EMBL/GenBank/DDBJ whole genome shotgun (WGS) entry which is preliminary data.</text>
</comment>
<keyword evidence="1" id="KW-0812">Transmembrane</keyword>
<organism evidence="2">
    <name type="scientific">marine sediment metagenome</name>
    <dbReference type="NCBI Taxonomy" id="412755"/>
    <lineage>
        <taxon>unclassified sequences</taxon>
        <taxon>metagenomes</taxon>
        <taxon>ecological metagenomes</taxon>
    </lineage>
</organism>